<organism evidence="1 2">
    <name type="scientific">Roseibium aggregatum (strain ATCC 25650 / DSM 13394 / JCM 20685 / NBRC 16684 / NCIMB 2208 / IAM 12614 / B1)</name>
    <name type="common">Stappia aggregata</name>
    <dbReference type="NCBI Taxonomy" id="384765"/>
    <lineage>
        <taxon>Bacteria</taxon>
        <taxon>Pseudomonadati</taxon>
        <taxon>Pseudomonadota</taxon>
        <taxon>Alphaproteobacteria</taxon>
        <taxon>Hyphomicrobiales</taxon>
        <taxon>Stappiaceae</taxon>
        <taxon>Roseibium</taxon>
    </lineage>
</organism>
<name>A0NUV5_ROSAI</name>
<protein>
    <submittedName>
        <fullName evidence="1">Uncharacterized protein</fullName>
    </submittedName>
</protein>
<gene>
    <name evidence="1" type="ORF">SIAM614_05548</name>
</gene>
<evidence type="ECO:0000313" key="2">
    <source>
        <dbReference type="Proteomes" id="UP000004848"/>
    </source>
</evidence>
<evidence type="ECO:0000313" key="1">
    <source>
        <dbReference type="EMBL" id="EAV43222.1"/>
    </source>
</evidence>
<dbReference type="Proteomes" id="UP000004848">
    <property type="component" value="Unassembled WGS sequence"/>
</dbReference>
<sequence length="56" mass="6398">MTMVRVRREEFQAFQQLEIFPSVIPDKGGAAGRRSGIQTYFALKARPSLLLRCSLR</sequence>
<comment type="caution">
    <text evidence="1">The sequence shown here is derived from an EMBL/GenBank/DDBJ whole genome shotgun (WGS) entry which is preliminary data.</text>
</comment>
<dbReference type="EMBL" id="AAUW01000010">
    <property type="protein sequence ID" value="EAV43222.1"/>
    <property type="molecule type" value="Genomic_DNA"/>
</dbReference>
<reference evidence="1 2" key="1">
    <citation type="submission" date="2006-05" db="EMBL/GenBank/DDBJ databases">
        <authorList>
            <person name="King G."/>
            <person name="Ferriera S."/>
            <person name="Johnson J."/>
            <person name="Kravitz S."/>
            <person name="Beeson K."/>
            <person name="Sutton G."/>
            <person name="Rogers Y.-H."/>
            <person name="Friedman R."/>
            <person name="Frazier M."/>
            <person name="Venter J.C."/>
        </authorList>
    </citation>
    <scope>NUCLEOTIDE SEQUENCE [LARGE SCALE GENOMIC DNA]</scope>
    <source>
        <strain evidence="2">ATCC 25650 / DSM 13394 / JCM 20685 / NBRC 16684 / NCIMB 2208 / IAM 12614 / B1</strain>
    </source>
</reference>
<proteinExistence type="predicted"/>
<dbReference type="AlphaFoldDB" id="A0NUV5"/>
<accession>A0NUV5</accession>